<dbReference type="RefSeq" id="WP_012303214.1">
    <property type="nucleotide sequence ID" value="NC_010424.1"/>
</dbReference>
<dbReference type="PANTHER" id="PTHR18895:SF74">
    <property type="entry name" value="MTRF1L RELEASE FACTOR GLUTAMINE METHYLTRANSFERASE"/>
    <property type="match status" value="1"/>
</dbReference>
<dbReference type="SUPFAM" id="SSF53335">
    <property type="entry name" value="S-adenosyl-L-methionine-dependent methyltransferases"/>
    <property type="match status" value="1"/>
</dbReference>
<feature type="binding site" evidence="4">
    <location>
        <position position="194"/>
    </location>
    <ligand>
        <name>S-adenosyl-L-methionine</name>
        <dbReference type="ChEBI" id="CHEBI:59789"/>
    </ligand>
</feature>
<reference evidence="8" key="1">
    <citation type="submission" date="2007-10" db="EMBL/GenBank/DDBJ databases">
        <title>Complete sequence of chromosome of Desulforudis audaxviator MP104C.</title>
        <authorList>
            <person name="Copeland A."/>
            <person name="Lucas S."/>
            <person name="Lapidus A."/>
            <person name="Barry K."/>
            <person name="Glavina del Rio T."/>
            <person name="Dalin E."/>
            <person name="Tice H."/>
            <person name="Bruce D."/>
            <person name="Pitluck S."/>
            <person name="Lowry S.R."/>
            <person name="Larimer F."/>
            <person name="Land M.L."/>
            <person name="Hauser L."/>
            <person name="Kyrpides N."/>
            <person name="Ivanova N.N."/>
            <person name="Richardson P."/>
        </authorList>
    </citation>
    <scope>NUCLEOTIDE SEQUENCE [LARGE SCALE GENOMIC DNA]</scope>
    <source>
        <strain evidence="8">MP104C</strain>
    </source>
</reference>
<dbReference type="STRING" id="477974.Daud_2152"/>
<dbReference type="InterPro" id="IPR019874">
    <property type="entry name" value="RF_methyltr_PrmC"/>
</dbReference>
<evidence type="ECO:0000259" key="5">
    <source>
        <dbReference type="Pfam" id="PF13649"/>
    </source>
</evidence>
<evidence type="ECO:0000256" key="2">
    <source>
        <dbReference type="ARBA" id="ARBA00022679"/>
    </source>
</evidence>
<keyword evidence="8" id="KW-1185">Reference proteome</keyword>
<evidence type="ECO:0000256" key="3">
    <source>
        <dbReference type="ARBA" id="ARBA00022691"/>
    </source>
</evidence>
<feature type="domain" description="Release factor glutamine methyltransferase N-terminal" evidence="6">
    <location>
        <begin position="10"/>
        <end position="80"/>
    </location>
</feature>
<dbReference type="KEGG" id="dau:Daud_2152"/>
<evidence type="ECO:0000313" key="8">
    <source>
        <dbReference type="Proteomes" id="UP000008544"/>
    </source>
</evidence>
<dbReference type="NCBIfam" id="TIGR00536">
    <property type="entry name" value="hemK_fam"/>
    <property type="match status" value="1"/>
</dbReference>
<dbReference type="PANTHER" id="PTHR18895">
    <property type="entry name" value="HEMK METHYLTRANSFERASE"/>
    <property type="match status" value="1"/>
</dbReference>
<dbReference type="GO" id="GO:0102559">
    <property type="term" value="F:peptide chain release factor N(5)-glutamine methyltransferase activity"/>
    <property type="evidence" value="ECO:0007669"/>
    <property type="project" value="UniProtKB-EC"/>
</dbReference>
<dbReference type="AlphaFoldDB" id="B1I6L0"/>
<keyword evidence="1 4" id="KW-0489">Methyltransferase</keyword>
<dbReference type="Pfam" id="PF13649">
    <property type="entry name" value="Methyltransf_25"/>
    <property type="match status" value="1"/>
</dbReference>
<dbReference type="Pfam" id="PF17827">
    <property type="entry name" value="PrmC_N"/>
    <property type="match status" value="1"/>
</dbReference>
<dbReference type="HAMAP" id="MF_02126">
    <property type="entry name" value="RF_methyltr_PrmC"/>
    <property type="match status" value="1"/>
</dbReference>
<dbReference type="EMBL" id="CP000860">
    <property type="protein sequence ID" value="ACA60639.1"/>
    <property type="molecule type" value="Genomic_DNA"/>
</dbReference>
<dbReference type="eggNOG" id="COG2890">
    <property type="taxonomic scope" value="Bacteria"/>
</dbReference>
<dbReference type="InterPro" id="IPR041698">
    <property type="entry name" value="Methyltransf_25"/>
</dbReference>
<feature type="binding site" evidence="4">
    <location>
        <begin position="126"/>
        <end position="130"/>
    </location>
    <ligand>
        <name>S-adenosyl-L-methionine</name>
        <dbReference type="ChEBI" id="CHEBI:59789"/>
    </ligand>
</feature>
<dbReference type="EC" id="2.1.1.297" evidence="4"/>
<organism evidence="7 8">
    <name type="scientific">Desulforudis audaxviator (strain MP104C)</name>
    <dbReference type="NCBI Taxonomy" id="477974"/>
    <lineage>
        <taxon>Bacteria</taxon>
        <taxon>Bacillati</taxon>
        <taxon>Bacillota</taxon>
        <taxon>Clostridia</taxon>
        <taxon>Thermoanaerobacterales</taxon>
        <taxon>Candidatus Desulforudaceae</taxon>
        <taxon>Candidatus Desulforudis</taxon>
    </lineage>
</organism>
<dbReference type="InterPro" id="IPR004556">
    <property type="entry name" value="HemK-like"/>
</dbReference>
<dbReference type="Gene3D" id="1.10.8.10">
    <property type="entry name" value="DNA helicase RuvA subunit, C-terminal domain"/>
    <property type="match status" value="1"/>
</dbReference>
<evidence type="ECO:0000259" key="6">
    <source>
        <dbReference type="Pfam" id="PF17827"/>
    </source>
</evidence>
<evidence type="ECO:0000256" key="1">
    <source>
        <dbReference type="ARBA" id="ARBA00022603"/>
    </source>
</evidence>
<gene>
    <name evidence="4" type="primary">prmC</name>
    <name evidence="7" type="ordered locus">Daud_2152</name>
</gene>
<keyword evidence="3 4" id="KW-0949">S-adenosyl-L-methionine</keyword>
<proteinExistence type="inferred from homology"/>
<accession>B1I6L0</accession>
<evidence type="ECO:0000256" key="4">
    <source>
        <dbReference type="HAMAP-Rule" id="MF_02126"/>
    </source>
</evidence>
<dbReference type="GO" id="GO:0032259">
    <property type="term" value="P:methylation"/>
    <property type="evidence" value="ECO:0007669"/>
    <property type="project" value="UniProtKB-KW"/>
</dbReference>
<dbReference type="CDD" id="cd02440">
    <property type="entry name" value="AdoMet_MTases"/>
    <property type="match status" value="1"/>
</dbReference>
<comment type="similarity">
    <text evidence="4">Belongs to the protein N5-glutamine methyltransferase family. PrmC subfamily.</text>
</comment>
<comment type="function">
    <text evidence="4">Methylates the class 1 translation termination release factors RF1/PrfA and RF2/PrfB on the glutamine residue of the universally conserved GGQ motif.</text>
</comment>
<reference evidence="7 8" key="2">
    <citation type="journal article" date="2008" name="Science">
        <title>Environmental genomics reveals a single-species ecosystem deep within Earth.</title>
        <authorList>
            <person name="Chivian D."/>
            <person name="Brodie E.L."/>
            <person name="Alm E.J."/>
            <person name="Culley D.E."/>
            <person name="Dehal P.S."/>
            <person name="Desantis T.Z."/>
            <person name="Gihring T.M."/>
            <person name="Lapidus A."/>
            <person name="Lin L.H."/>
            <person name="Lowry S.R."/>
            <person name="Moser D.P."/>
            <person name="Richardson P.M."/>
            <person name="Southam G."/>
            <person name="Wanger G."/>
            <person name="Pratt L.M."/>
            <person name="Andersen G.L."/>
            <person name="Hazen T.C."/>
            <person name="Brockman F.J."/>
            <person name="Arkin A.P."/>
            <person name="Onstott T.C."/>
        </authorList>
    </citation>
    <scope>NUCLEOTIDE SEQUENCE [LARGE SCALE GENOMIC DNA]</scope>
    <source>
        <strain evidence="7 8">MP104C</strain>
    </source>
</reference>
<dbReference type="InterPro" id="IPR050320">
    <property type="entry name" value="N5-glutamine_MTase"/>
</dbReference>
<dbReference type="Gene3D" id="3.40.50.150">
    <property type="entry name" value="Vaccinia Virus protein VP39"/>
    <property type="match status" value="1"/>
</dbReference>
<name>B1I6L0_DESAP</name>
<comment type="caution">
    <text evidence="4">Lacks conserved residue(s) required for the propagation of feature annotation.</text>
</comment>
<dbReference type="OrthoDB" id="9784805at2"/>
<comment type="catalytic activity">
    <reaction evidence="4">
        <text>L-glutaminyl-[peptide chain release factor] + S-adenosyl-L-methionine = N(5)-methyl-L-glutaminyl-[peptide chain release factor] + S-adenosyl-L-homocysteine + H(+)</text>
        <dbReference type="Rhea" id="RHEA:42896"/>
        <dbReference type="Rhea" id="RHEA-COMP:10271"/>
        <dbReference type="Rhea" id="RHEA-COMP:10272"/>
        <dbReference type="ChEBI" id="CHEBI:15378"/>
        <dbReference type="ChEBI" id="CHEBI:30011"/>
        <dbReference type="ChEBI" id="CHEBI:57856"/>
        <dbReference type="ChEBI" id="CHEBI:59789"/>
        <dbReference type="ChEBI" id="CHEBI:61891"/>
        <dbReference type="EC" id="2.1.1.297"/>
    </reaction>
</comment>
<protein>
    <recommendedName>
        <fullName evidence="4">Release factor glutamine methyltransferase</fullName>
        <shortName evidence="4">RF MTase</shortName>
        <ecNumber evidence="4">2.1.1.297</ecNumber>
    </recommendedName>
    <alternativeName>
        <fullName evidence="4">N5-glutamine methyltransferase PrmC</fullName>
    </alternativeName>
    <alternativeName>
        <fullName evidence="4">Protein-(glutamine-N5) MTase PrmC</fullName>
    </alternativeName>
    <alternativeName>
        <fullName evidence="4">Protein-glutamine N-methyltransferase PrmC</fullName>
    </alternativeName>
</protein>
<keyword evidence="2 4" id="KW-0808">Transferase</keyword>
<dbReference type="NCBIfam" id="TIGR03534">
    <property type="entry name" value="RF_mod_PrmC"/>
    <property type="match status" value="1"/>
</dbReference>
<dbReference type="InterPro" id="IPR029063">
    <property type="entry name" value="SAM-dependent_MTases_sf"/>
</dbReference>
<sequence>MSDPFSTVGEALAWARTALRAGDNETPALDAAVLLAAVLGCDRVDLYREPERALTETERGRFEQMVRDRLAGRPVAYLTGHREFMGLDFVVTPEVLVPRPETELIVEEALRLMSGGPEGSLVVDVGTGSGAIAVSLARYVRGARVLATDLSEAALTVARLNVGRHRVAVEFLLGDLMEPIPAALAGQIDLIIANLPYIPTAQMDTLPRAVRAEPRLALDGGPDGLDLYRRLVPQAHRFLRPGGSLLFEIAPGQGRAALTIVPSPDWESRILTDLAERERVVIACKSL</sequence>
<feature type="binding site" evidence="4">
    <location>
        <position position="149"/>
    </location>
    <ligand>
        <name>S-adenosyl-L-methionine</name>
        <dbReference type="ChEBI" id="CHEBI:59789"/>
    </ligand>
</feature>
<dbReference type="HOGENOM" id="CLU_018398_3_1_9"/>
<dbReference type="InterPro" id="IPR040758">
    <property type="entry name" value="PrmC_N"/>
</dbReference>
<dbReference type="Proteomes" id="UP000008544">
    <property type="component" value="Chromosome"/>
</dbReference>
<feature type="domain" description="Methyltransferase" evidence="5">
    <location>
        <begin position="122"/>
        <end position="206"/>
    </location>
</feature>
<evidence type="ECO:0000313" key="7">
    <source>
        <dbReference type="EMBL" id="ACA60639.1"/>
    </source>
</evidence>